<reference evidence="1 2" key="1">
    <citation type="submission" date="2014-07" db="EMBL/GenBank/DDBJ databases">
        <title>Genome Sequence of Rhodococcus opacus Strain R7, a Biodegrader of Mono- and Polycyclic Aromatic Hydrocarbons.</title>
        <authorList>
            <person name="Di Gennaro P."/>
            <person name="Zampolli J."/>
            <person name="Presti I."/>
            <person name="Cappelletti M."/>
            <person name="D'Ursi P."/>
            <person name="Orro A."/>
            <person name="Mezzelani A."/>
            <person name="Milanesi L."/>
        </authorList>
    </citation>
    <scope>NUCLEOTIDE SEQUENCE [LARGE SCALE GENOMIC DNA]</scope>
    <source>
        <strain evidence="1 2">R7</strain>
        <plasmid evidence="1">pPDG1</plasmid>
    </source>
</reference>
<dbReference type="InterPro" id="IPR025332">
    <property type="entry name" value="DUF4238"/>
</dbReference>
<protein>
    <recommendedName>
        <fullName evidence="3">DUF4238 domain-containing protein</fullName>
    </recommendedName>
</protein>
<evidence type="ECO:0000313" key="2">
    <source>
        <dbReference type="Proteomes" id="UP000028488"/>
    </source>
</evidence>
<keyword evidence="1" id="KW-0614">Plasmid</keyword>
<dbReference type="RefSeq" id="WP_128642499.1">
    <property type="nucleotide sequence ID" value="NZ_CP008948.1"/>
</dbReference>
<gene>
    <name evidence="1" type="ORF">EP51_39555</name>
</gene>
<sequence>MTVGDLMQMMAAIRFEHRWLAEEFVAESLRLGEQERGKEHHYVPRMYLKRWAVDKKVQPVLVDRRQVSPPQRPKEVAKKTNLYSLPAPDSTMDQPLRWIEKHLSRIEDECADRLDQLACLEHGVVLDDELKRDMSVFLGLQVTRTVSNRERSLLLINGPIGAKREFYRRMGVSEAAFDTMLANTYTDPKVEAINLMFADVRYTVAGSLYRREWAVYRTSEPIVTCDDPVVFVAGPPGARDVTVGALFSAAVLYPISPEHLLVMLRPDLRHNEPYLLNQAETRSANHEIVAAAASTAFERPGDDIAVHLEVPVRAQAAELDDDQVAQLDDVTALRLLLDRVTPRSRWAGVPDAPGWPVPRWYTG</sequence>
<evidence type="ECO:0008006" key="3">
    <source>
        <dbReference type="Google" id="ProtNLM"/>
    </source>
</evidence>
<dbReference type="Pfam" id="PF14022">
    <property type="entry name" value="DUF4238"/>
    <property type="match status" value="1"/>
</dbReference>
<dbReference type="AlphaFoldDB" id="A0A076EYT0"/>
<dbReference type="EMBL" id="CP008948">
    <property type="protein sequence ID" value="AII10402.1"/>
    <property type="molecule type" value="Genomic_DNA"/>
</dbReference>
<proteinExistence type="predicted"/>
<name>A0A076EYT0_RHOOP</name>
<organism evidence="1 2">
    <name type="scientific">Rhodococcus opacus</name>
    <name type="common">Nocardia opaca</name>
    <dbReference type="NCBI Taxonomy" id="37919"/>
    <lineage>
        <taxon>Bacteria</taxon>
        <taxon>Bacillati</taxon>
        <taxon>Actinomycetota</taxon>
        <taxon>Actinomycetes</taxon>
        <taxon>Mycobacteriales</taxon>
        <taxon>Nocardiaceae</taxon>
        <taxon>Rhodococcus</taxon>
    </lineage>
</organism>
<evidence type="ECO:0000313" key="1">
    <source>
        <dbReference type="EMBL" id="AII10402.1"/>
    </source>
</evidence>
<accession>A0A076EYT0</accession>
<geneLocation type="plasmid" evidence="1 2">
    <name>pPDG1</name>
</geneLocation>
<dbReference type="Proteomes" id="UP000028488">
    <property type="component" value="Plasmid pPDG1"/>
</dbReference>